<dbReference type="EMBL" id="JACBZT010000001">
    <property type="protein sequence ID" value="NYJ08225.1"/>
    <property type="molecule type" value="Genomic_DNA"/>
</dbReference>
<proteinExistence type="predicted"/>
<organism evidence="1 2">
    <name type="scientific">Petropleomorpha daqingensis</name>
    <dbReference type="NCBI Taxonomy" id="2026353"/>
    <lineage>
        <taxon>Bacteria</taxon>
        <taxon>Bacillati</taxon>
        <taxon>Actinomycetota</taxon>
        <taxon>Actinomycetes</taxon>
        <taxon>Geodermatophilales</taxon>
        <taxon>Geodermatophilaceae</taxon>
        <taxon>Petropleomorpha</taxon>
    </lineage>
</organism>
<sequence length="309" mass="33107">MTPSITLLGPQRRPTLDRVLSSLGVEGPVAVVNAGWQEREADDAEILALAGGERAGNLRLFGRWMDVLRADPEYAAAEREHRLVLDELQQLYLIRLDHALQAVSAVAARPDGHANTQAMALEDALAAVRLLDATHVARMQELHAAFYATWRPEERGSIAGHREEVRGLLAAAECLVVAGGHVGDLLRVLHLFHVSPHLPPRLVAWSAGAMALTPRVVLFHDRAAQGASLTEVFDAGLGVVPGVVVLPHARRRLLTDDHPRMSVLARRFAPASCLVLDDGVRVDLGAGGALPPDARLVGDDGRITEGAAA</sequence>
<dbReference type="AlphaFoldDB" id="A0A853CJX0"/>
<protein>
    <recommendedName>
        <fullName evidence="3">Peptidase family S51</fullName>
    </recommendedName>
</protein>
<evidence type="ECO:0000313" key="1">
    <source>
        <dbReference type="EMBL" id="NYJ08225.1"/>
    </source>
</evidence>
<dbReference type="Gene3D" id="3.40.50.880">
    <property type="match status" value="1"/>
</dbReference>
<dbReference type="Proteomes" id="UP000541969">
    <property type="component" value="Unassembled WGS sequence"/>
</dbReference>
<accession>A0A853CJX0</accession>
<name>A0A853CJX0_9ACTN</name>
<reference evidence="1 2" key="1">
    <citation type="submission" date="2020-07" db="EMBL/GenBank/DDBJ databases">
        <title>Sequencing the genomes of 1000 actinobacteria strains.</title>
        <authorList>
            <person name="Klenk H.-P."/>
        </authorList>
    </citation>
    <scope>NUCLEOTIDE SEQUENCE [LARGE SCALE GENOMIC DNA]</scope>
    <source>
        <strain evidence="1 2">DSM 104001</strain>
    </source>
</reference>
<dbReference type="RefSeq" id="WP_179720640.1">
    <property type="nucleotide sequence ID" value="NZ_JACBZT010000001.1"/>
</dbReference>
<keyword evidence="2" id="KW-1185">Reference proteome</keyword>
<evidence type="ECO:0008006" key="3">
    <source>
        <dbReference type="Google" id="ProtNLM"/>
    </source>
</evidence>
<dbReference type="InterPro" id="IPR029062">
    <property type="entry name" value="Class_I_gatase-like"/>
</dbReference>
<comment type="caution">
    <text evidence="1">The sequence shown here is derived from an EMBL/GenBank/DDBJ whole genome shotgun (WGS) entry which is preliminary data.</text>
</comment>
<evidence type="ECO:0000313" key="2">
    <source>
        <dbReference type="Proteomes" id="UP000541969"/>
    </source>
</evidence>
<gene>
    <name evidence="1" type="ORF">GGQ55_004503</name>
</gene>